<reference evidence="2 3" key="1">
    <citation type="submission" date="2023-12" db="EMBL/GenBank/DDBJ databases">
        <title>A high-quality genome assembly for Dillenia turbinata (Dilleniales).</title>
        <authorList>
            <person name="Chanderbali A."/>
        </authorList>
    </citation>
    <scope>NUCLEOTIDE SEQUENCE [LARGE SCALE GENOMIC DNA]</scope>
    <source>
        <strain evidence="2">LSX21</strain>
        <tissue evidence="2">Leaf</tissue>
    </source>
</reference>
<dbReference type="AlphaFoldDB" id="A0AAN8UPC7"/>
<evidence type="ECO:0000313" key="3">
    <source>
        <dbReference type="Proteomes" id="UP001370490"/>
    </source>
</evidence>
<keyword evidence="3" id="KW-1185">Reference proteome</keyword>
<organism evidence="2 3">
    <name type="scientific">Dillenia turbinata</name>
    <dbReference type="NCBI Taxonomy" id="194707"/>
    <lineage>
        <taxon>Eukaryota</taxon>
        <taxon>Viridiplantae</taxon>
        <taxon>Streptophyta</taxon>
        <taxon>Embryophyta</taxon>
        <taxon>Tracheophyta</taxon>
        <taxon>Spermatophyta</taxon>
        <taxon>Magnoliopsida</taxon>
        <taxon>eudicotyledons</taxon>
        <taxon>Gunneridae</taxon>
        <taxon>Pentapetalae</taxon>
        <taxon>Dilleniales</taxon>
        <taxon>Dilleniaceae</taxon>
        <taxon>Dillenia</taxon>
    </lineage>
</organism>
<keyword evidence="1" id="KW-1133">Transmembrane helix</keyword>
<evidence type="ECO:0000313" key="2">
    <source>
        <dbReference type="EMBL" id="KAK6919205.1"/>
    </source>
</evidence>
<accession>A0AAN8UPC7</accession>
<keyword evidence="1" id="KW-0472">Membrane</keyword>
<dbReference type="Proteomes" id="UP001370490">
    <property type="component" value="Unassembled WGS sequence"/>
</dbReference>
<gene>
    <name evidence="2" type="ORF">RJ641_015109</name>
</gene>
<keyword evidence="1" id="KW-0812">Transmembrane</keyword>
<comment type="caution">
    <text evidence="2">The sequence shown here is derived from an EMBL/GenBank/DDBJ whole genome shotgun (WGS) entry which is preliminary data.</text>
</comment>
<proteinExistence type="predicted"/>
<protein>
    <submittedName>
        <fullName evidence="2">Uncharacterized protein</fullName>
    </submittedName>
</protein>
<dbReference type="EMBL" id="JBAMMX010000021">
    <property type="protein sequence ID" value="KAK6919205.1"/>
    <property type="molecule type" value="Genomic_DNA"/>
</dbReference>
<name>A0AAN8UPC7_9MAGN</name>
<feature type="transmembrane region" description="Helical" evidence="1">
    <location>
        <begin position="21"/>
        <end position="40"/>
    </location>
</feature>
<evidence type="ECO:0000256" key="1">
    <source>
        <dbReference type="SAM" id="Phobius"/>
    </source>
</evidence>
<sequence>MFPAIELQRLRRIDSLVRMATTTLILLSILLLCRHFFFYLHVNMNMWSVKADSINFVSVTSLLIIKT</sequence>